<evidence type="ECO:0000313" key="2">
    <source>
        <dbReference type="EMBL" id="WUX41679.1"/>
    </source>
</evidence>
<dbReference type="NCBIfam" id="TIGR02548">
    <property type="entry name" value="casB_cse2"/>
    <property type="match status" value="1"/>
</dbReference>
<dbReference type="RefSeq" id="WP_329359615.1">
    <property type="nucleotide sequence ID" value="NZ_CP108640.1"/>
</dbReference>
<protein>
    <submittedName>
        <fullName evidence="2">Type I-E CRISPR-associated protein Cse2/CasB</fullName>
    </submittedName>
</protein>
<dbReference type="InterPro" id="IPR038287">
    <property type="entry name" value="Cse2_sf"/>
</dbReference>
<organism evidence="2 3">
    <name type="scientific">Streptomyces anulatus</name>
    <name type="common">Streptomyces chrysomallus</name>
    <dbReference type="NCBI Taxonomy" id="1892"/>
    <lineage>
        <taxon>Bacteria</taxon>
        <taxon>Bacillati</taxon>
        <taxon>Actinomycetota</taxon>
        <taxon>Actinomycetes</taxon>
        <taxon>Kitasatosporales</taxon>
        <taxon>Streptomycetaceae</taxon>
        <taxon>Streptomyces</taxon>
    </lineage>
</organism>
<gene>
    <name evidence="2" type="ORF">OG367_38025</name>
</gene>
<keyword evidence="3" id="KW-1185">Reference proteome</keyword>
<name>A0ABZ1ZSE7_STRAQ</name>
<accession>A0ABZ1ZSE7</accession>
<evidence type="ECO:0000313" key="3">
    <source>
        <dbReference type="Proteomes" id="UP001431926"/>
    </source>
</evidence>
<proteinExistence type="predicted"/>
<dbReference type="EMBL" id="CP109491">
    <property type="protein sequence ID" value="WUX41679.1"/>
    <property type="molecule type" value="Genomic_DNA"/>
</dbReference>
<dbReference type="InterPro" id="IPR013382">
    <property type="entry name" value="CRISPR-assoc_prot_Cse2"/>
</dbReference>
<dbReference type="Proteomes" id="UP001431926">
    <property type="component" value="Chromosome"/>
</dbReference>
<dbReference type="Gene3D" id="1.10.520.40">
    <property type="entry name" value="CRISPR-associated protein Cse2"/>
    <property type="match status" value="1"/>
</dbReference>
<evidence type="ECO:0000256" key="1">
    <source>
        <dbReference type="SAM" id="MobiDB-lite"/>
    </source>
</evidence>
<feature type="region of interest" description="Disordered" evidence="1">
    <location>
        <begin position="73"/>
        <end position="121"/>
    </location>
</feature>
<sequence length="220" mass="24097">MPTTAEHRASCDEFVAHIHDLCAEPGTRIRLSRGRGRPVEECAPMDRYLARRTAHRAGRRAYYTVATLIATAGPQTHTPGVRPEPEDSDSATLMTTGEDATDTLGAPLTAPTKPAPAPSAPDPAAWFARPNLGATLAAAVRTAGHSAGRTEDTLSVLTRLSDDQLHRRLPSTVTRLLKDNVTPDWGVLLYDLVQRPYQRDQVGLRWRDAFYLATPEPRRS</sequence>
<dbReference type="Pfam" id="PF09485">
    <property type="entry name" value="CRISPR_Cse2"/>
    <property type="match status" value="1"/>
</dbReference>
<reference evidence="2" key="1">
    <citation type="submission" date="2022-10" db="EMBL/GenBank/DDBJ databases">
        <title>The complete genomes of actinobacterial strains from the NBC collection.</title>
        <authorList>
            <person name="Joergensen T.S."/>
            <person name="Alvarez Arevalo M."/>
            <person name="Sterndorff E.B."/>
            <person name="Faurdal D."/>
            <person name="Vuksanovic O."/>
            <person name="Mourched A.-S."/>
            <person name="Charusanti P."/>
            <person name="Shaw S."/>
            <person name="Blin K."/>
            <person name="Weber T."/>
        </authorList>
    </citation>
    <scope>NUCLEOTIDE SEQUENCE</scope>
    <source>
        <strain evidence="2">NBC_01436</strain>
    </source>
</reference>